<comment type="caution">
    <text evidence="1">The sequence shown here is derived from an EMBL/GenBank/DDBJ whole genome shotgun (WGS) entry which is preliminary data.</text>
</comment>
<evidence type="ECO:0000313" key="2">
    <source>
        <dbReference type="Proteomes" id="UP000054995"/>
    </source>
</evidence>
<reference evidence="1 2" key="1">
    <citation type="submission" date="2015-01" db="EMBL/GenBank/DDBJ databases">
        <title>Evolution of Trichinella species and genotypes.</title>
        <authorList>
            <person name="Korhonen P.K."/>
            <person name="Edoardo P."/>
            <person name="Giuseppe L.R."/>
            <person name="Gasser R.B."/>
        </authorList>
    </citation>
    <scope>NUCLEOTIDE SEQUENCE [LARGE SCALE GENOMIC DNA]</scope>
    <source>
        <strain evidence="1">ISS470</strain>
    </source>
</reference>
<accession>A0A0V1FE47</accession>
<dbReference type="AlphaFoldDB" id="A0A0V1FE47"/>
<keyword evidence="2" id="KW-1185">Reference proteome</keyword>
<dbReference type="Proteomes" id="UP000054995">
    <property type="component" value="Unassembled WGS sequence"/>
</dbReference>
<name>A0A0V1FE47_TRIPS</name>
<evidence type="ECO:0000313" key="1">
    <source>
        <dbReference type="EMBL" id="KRY84304.1"/>
    </source>
</evidence>
<organism evidence="1 2">
    <name type="scientific">Trichinella pseudospiralis</name>
    <name type="common">Parasitic roundworm</name>
    <dbReference type="NCBI Taxonomy" id="6337"/>
    <lineage>
        <taxon>Eukaryota</taxon>
        <taxon>Metazoa</taxon>
        <taxon>Ecdysozoa</taxon>
        <taxon>Nematoda</taxon>
        <taxon>Enoplea</taxon>
        <taxon>Dorylaimia</taxon>
        <taxon>Trichinellida</taxon>
        <taxon>Trichinellidae</taxon>
        <taxon>Trichinella</taxon>
    </lineage>
</organism>
<dbReference type="EMBL" id="JYDT01000117">
    <property type="protein sequence ID" value="KRY84304.1"/>
    <property type="molecule type" value="Genomic_DNA"/>
</dbReference>
<protein>
    <submittedName>
        <fullName evidence="1">Uncharacterized protein</fullName>
    </submittedName>
</protein>
<sequence>MLRKASCSAIASYLTLVDLEIEILSKDLIIMKNIELKSNWFL</sequence>
<proteinExistence type="predicted"/>
<gene>
    <name evidence="1" type="ORF">T4D_1485</name>
</gene>